<gene>
    <name evidence="3" type="ORF">NIES80_21720</name>
</gene>
<dbReference type="RefSeq" id="WP_137908074.1">
    <property type="nucleotide sequence ID" value="NZ_BJCF01000021.1"/>
</dbReference>
<dbReference type="EMBL" id="BJCF01000021">
    <property type="protein sequence ID" value="GCL42467.1"/>
    <property type="molecule type" value="Genomic_DNA"/>
</dbReference>
<dbReference type="GO" id="GO:0004519">
    <property type="term" value="F:endonuclease activity"/>
    <property type="evidence" value="ECO:0007669"/>
    <property type="project" value="UniProtKB-KW"/>
</dbReference>
<dbReference type="GO" id="GO:0008270">
    <property type="term" value="F:zinc ion binding"/>
    <property type="evidence" value="ECO:0007669"/>
    <property type="project" value="InterPro"/>
</dbReference>
<dbReference type="AlphaFoldDB" id="A0A480ABX9"/>
<evidence type="ECO:0000313" key="3">
    <source>
        <dbReference type="EMBL" id="GCL42467.1"/>
    </source>
</evidence>
<proteinExistence type="predicted"/>
<comment type="caution">
    <text evidence="3">The sequence shown here is derived from an EMBL/GenBank/DDBJ whole genome shotgun (WGS) entry which is preliminary data.</text>
</comment>
<feature type="domain" description="HNH" evidence="2">
    <location>
        <begin position="84"/>
        <end position="130"/>
    </location>
</feature>
<dbReference type="Pfam" id="PF01844">
    <property type="entry name" value="HNH"/>
    <property type="match status" value="1"/>
</dbReference>
<dbReference type="NCBIfam" id="TIGR02646">
    <property type="entry name" value="retron system putative HNH endonuclease"/>
    <property type="match status" value="1"/>
</dbReference>
<keyword evidence="3" id="KW-0540">Nuclease</keyword>
<dbReference type="OrthoDB" id="8617719at2"/>
<evidence type="ECO:0000256" key="1">
    <source>
        <dbReference type="SAM" id="MobiDB-lite"/>
    </source>
</evidence>
<accession>A0A480ABX9</accession>
<feature type="region of interest" description="Disordered" evidence="1">
    <location>
        <begin position="39"/>
        <end position="65"/>
    </location>
</feature>
<dbReference type="GO" id="GO:0003676">
    <property type="term" value="F:nucleic acid binding"/>
    <property type="evidence" value="ECO:0007669"/>
    <property type="project" value="InterPro"/>
</dbReference>
<evidence type="ECO:0000259" key="2">
    <source>
        <dbReference type="Pfam" id="PF01844"/>
    </source>
</evidence>
<dbReference type="Proteomes" id="UP000299367">
    <property type="component" value="Unassembled WGS sequence"/>
</dbReference>
<evidence type="ECO:0000313" key="4">
    <source>
        <dbReference type="Proteomes" id="UP000299367"/>
    </source>
</evidence>
<keyword evidence="3" id="KW-0255">Endonuclease</keyword>
<keyword evidence="3" id="KW-0378">Hydrolase</keyword>
<sequence length="296" mass="34066">MIPVKRTSTPDILKQNADKWLKKLQEAIINLEEIENDPTSSKEQIQAAKKKVKNAQDKYNPGKTAKHKINTVKQPLYDMFSGKCAFCERKVEISAGRIEHFRPKSQYVDLTFDWNNLLYACEVCNNAENKGNKFPLDCDGTPLLIDPTDEDCDIYQYLEFYWDEKAQLAHVNGKDKRGKVVAEILSLNRNDLIQHRSGKLKPLIVLLIQLTETRDKKARDEDASYKKAIECLIQSCKFDEEYTAFALFYILPYLAHAPHALHISEAIEMIKEVGKRSPSYAKFARIDDLSSLNKYE</sequence>
<dbReference type="InterPro" id="IPR013467">
    <property type="entry name" value="HNH78-like"/>
</dbReference>
<name>A0A480ABX9_9CYAN</name>
<dbReference type="InterPro" id="IPR002711">
    <property type="entry name" value="HNH"/>
</dbReference>
<reference evidence="4" key="1">
    <citation type="submission" date="2019-02" db="EMBL/GenBank/DDBJ databases">
        <title>Draft genome sequence of Dolichospermum planctonicum NIES-80.</title>
        <authorList>
            <person name="Yamaguchi H."/>
            <person name="Suzuki S."/>
            <person name="Kawachi M."/>
        </authorList>
    </citation>
    <scope>NUCLEOTIDE SEQUENCE [LARGE SCALE GENOMIC DNA]</scope>
    <source>
        <strain evidence="4">NIES-80</strain>
    </source>
</reference>
<protein>
    <submittedName>
        <fullName evidence="3">HNH endonuclease family protein</fullName>
    </submittedName>
</protein>
<dbReference type="Gene3D" id="1.10.30.50">
    <property type="match status" value="1"/>
</dbReference>
<organism evidence="3 4">
    <name type="scientific">Dolichospermum planctonicum</name>
    <dbReference type="NCBI Taxonomy" id="136072"/>
    <lineage>
        <taxon>Bacteria</taxon>
        <taxon>Bacillati</taxon>
        <taxon>Cyanobacteriota</taxon>
        <taxon>Cyanophyceae</taxon>
        <taxon>Nostocales</taxon>
        <taxon>Aphanizomenonaceae</taxon>
        <taxon>Dolichospermum</taxon>
    </lineage>
</organism>